<protein>
    <recommendedName>
        <fullName evidence="4">NADP-dependent oxidoreductase domain-containing protein</fullName>
    </recommendedName>
</protein>
<dbReference type="Pfam" id="PF00248">
    <property type="entry name" value="Aldo_ket_red"/>
    <property type="match status" value="1"/>
</dbReference>
<dbReference type="AlphaFoldDB" id="A0AB73TMI5"/>
<sequence>MYIADSARYEKMEYRKSGHSGLKLPILSLGLWQNFGDYDPIHNQREILRGAFDMGITHFDLANNYGGPAGAAEKN</sequence>
<dbReference type="EMBL" id="QHGU01000093">
    <property type="protein sequence ID" value="PZM54175.1"/>
    <property type="molecule type" value="Genomic_DNA"/>
</dbReference>
<dbReference type="InterPro" id="IPR005399">
    <property type="entry name" value="K_chnl_volt-dep_bsu_KCNAB-rel"/>
</dbReference>
<feature type="non-terminal residue" evidence="5">
    <location>
        <position position="75"/>
    </location>
</feature>
<dbReference type="SUPFAM" id="SSF51430">
    <property type="entry name" value="NAD(P)-linked oxidoreductase"/>
    <property type="match status" value="1"/>
</dbReference>
<feature type="domain" description="NADP-dependent oxidoreductase" evidence="4">
    <location>
        <begin position="27"/>
        <end position="73"/>
    </location>
</feature>
<dbReference type="Gene3D" id="3.20.20.100">
    <property type="entry name" value="NADP-dependent oxidoreductase domain"/>
    <property type="match status" value="1"/>
</dbReference>
<dbReference type="PANTHER" id="PTHR43150">
    <property type="entry name" value="HYPERKINETIC, ISOFORM M"/>
    <property type="match status" value="1"/>
</dbReference>
<evidence type="ECO:0000313" key="6">
    <source>
        <dbReference type="Proteomes" id="UP000249070"/>
    </source>
</evidence>
<dbReference type="GO" id="GO:0016491">
    <property type="term" value="F:oxidoreductase activity"/>
    <property type="evidence" value="ECO:0007669"/>
    <property type="project" value="UniProtKB-KW"/>
</dbReference>
<evidence type="ECO:0000256" key="3">
    <source>
        <dbReference type="ARBA" id="ARBA00023002"/>
    </source>
</evidence>
<evidence type="ECO:0000259" key="4">
    <source>
        <dbReference type="Pfam" id="PF00248"/>
    </source>
</evidence>
<organism evidence="5 6">
    <name type="scientific">Enterococcus faecium</name>
    <name type="common">Streptococcus faecium</name>
    <dbReference type="NCBI Taxonomy" id="1352"/>
    <lineage>
        <taxon>Bacteria</taxon>
        <taxon>Bacillati</taxon>
        <taxon>Bacillota</taxon>
        <taxon>Bacilli</taxon>
        <taxon>Lactobacillales</taxon>
        <taxon>Enterococcaceae</taxon>
        <taxon>Enterococcus</taxon>
    </lineage>
</organism>
<comment type="caution">
    <text evidence="5">The sequence shown here is derived from an EMBL/GenBank/DDBJ whole genome shotgun (WGS) entry which is preliminary data.</text>
</comment>
<reference evidence="5 6" key="1">
    <citation type="submission" date="2018-05" db="EMBL/GenBank/DDBJ databases">
        <title>Vancomycin-resistant Enterococcus faecium strain from Chelyabinsk, Russia.</title>
        <authorList>
            <person name="Gostev V."/>
            <person name="Goncharov A."/>
            <person name="Kolodzhieva V."/>
            <person name="Suvorov A."/>
            <person name="Sidorenko S."/>
            <person name="Zueva L."/>
        </authorList>
    </citation>
    <scope>NUCLEOTIDE SEQUENCE [LARGE SCALE GENOMIC DNA]</scope>
    <source>
        <strain evidence="5 6">20</strain>
    </source>
</reference>
<dbReference type="Proteomes" id="UP000249070">
    <property type="component" value="Unassembled WGS sequence"/>
</dbReference>
<dbReference type="PANTHER" id="PTHR43150:SF4">
    <property type="entry name" value="L-GLYCERALDEHYDE 3-PHOSPHATE REDUCTASE"/>
    <property type="match status" value="1"/>
</dbReference>
<evidence type="ECO:0000313" key="5">
    <source>
        <dbReference type="EMBL" id="PZM54175.1"/>
    </source>
</evidence>
<gene>
    <name evidence="5" type="ORF">DKP91_12985</name>
</gene>
<name>A0AB73TMI5_ENTFC</name>
<dbReference type="GO" id="GO:0051596">
    <property type="term" value="P:methylglyoxal catabolic process"/>
    <property type="evidence" value="ECO:0007669"/>
    <property type="project" value="TreeGrafter"/>
</dbReference>
<dbReference type="InterPro" id="IPR036812">
    <property type="entry name" value="NAD(P)_OxRdtase_dom_sf"/>
</dbReference>
<proteinExistence type="inferred from homology"/>
<keyword evidence="2" id="KW-0521">NADP</keyword>
<dbReference type="InterPro" id="IPR023210">
    <property type="entry name" value="NADP_OxRdtase_dom"/>
</dbReference>
<keyword evidence="3" id="KW-0560">Oxidoreductase</keyword>
<comment type="similarity">
    <text evidence="1">Belongs to the shaker potassium channel beta subunit family.</text>
</comment>
<evidence type="ECO:0000256" key="2">
    <source>
        <dbReference type="ARBA" id="ARBA00022857"/>
    </source>
</evidence>
<accession>A0AB73TMI5</accession>
<evidence type="ECO:0000256" key="1">
    <source>
        <dbReference type="ARBA" id="ARBA00006515"/>
    </source>
</evidence>